<sequence length="117" mass="13555">MESSLHALPDKEKSLRKILLFCYALYGLFFFTGIAGIVAVIVDYVKRSDARGTWLEGHFSWQIKTFWIFLVLFFLTTFIYKYLSHTLGWLVGAAVLAWYFYRLYKGVMALIGHKALA</sequence>
<feature type="transmembrane region" description="Helical" evidence="1">
    <location>
        <begin position="18"/>
        <end position="42"/>
    </location>
</feature>
<evidence type="ECO:0000256" key="1">
    <source>
        <dbReference type="SAM" id="Phobius"/>
    </source>
</evidence>
<dbReference type="RefSeq" id="WP_005984767.1">
    <property type="nucleotide sequence ID" value="NZ_AOSV01000008.1"/>
</dbReference>
<proteinExistence type="predicted"/>
<keyword evidence="1" id="KW-0472">Membrane</keyword>
<dbReference type="OrthoDB" id="5405464at2"/>
<dbReference type="PATRIC" id="fig|1262666.3.peg.1080"/>
<dbReference type="EMBL" id="AOSV01000008">
    <property type="protein sequence ID" value="EMG38137.1"/>
    <property type="molecule type" value="Genomic_DNA"/>
</dbReference>
<dbReference type="AlphaFoldDB" id="M5PUX1"/>
<keyword evidence="1" id="KW-1133">Transmembrane helix</keyword>
<organism evidence="2 3">
    <name type="scientific">Desulfocurvibacter africanus PCS</name>
    <dbReference type="NCBI Taxonomy" id="1262666"/>
    <lineage>
        <taxon>Bacteria</taxon>
        <taxon>Pseudomonadati</taxon>
        <taxon>Thermodesulfobacteriota</taxon>
        <taxon>Desulfovibrionia</taxon>
        <taxon>Desulfovibrionales</taxon>
        <taxon>Desulfovibrionaceae</taxon>
        <taxon>Desulfocurvibacter</taxon>
    </lineage>
</organism>
<protein>
    <submittedName>
        <fullName evidence="2">Putative membrane protein</fullName>
    </submittedName>
</protein>
<dbReference type="Proteomes" id="UP000011922">
    <property type="component" value="Unassembled WGS sequence"/>
</dbReference>
<evidence type="ECO:0000313" key="2">
    <source>
        <dbReference type="EMBL" id="EMG38137.1"/>
    </source>
</evidence>
<feature type="transmembrane region" description="Helical" evidence="1">
    <location>
        <begin position="86"/>
        <end position="104"/>
    </location>
</feature>
<reference evidence="2 3" key="1">
    <citation type="journal article" date="2013" name="Genome Announc.">
        <title>Draft Genome Sequence for Desulfovibrio africanus Strain PCS.</title>
        <authorList>
            <person name="Brown S.D."/>
            <person name="Utturkar S.M."/>
            <person name="Arkin A.P."/>
            <person name="Deutschbauer A.M."/>
            <person name="Elias D.A."/>
            <person name="Hazen T.C."/>
            <person name="Chakraborty R."/>
        </authorList>
    </citation>
    <scope>NUCLEOTIDE SEQUENCE [LARGE SCALE GENOMIC DNA]</scope>
    <source>
        <strain evidence="2 3">PCS</strain>
    </source>
</reference>
<accession>M5PUX1</accession>
<gene>
    <name evidence="2" type="ORF">PCS_01066</name>
</gene>
<evidence type="ECO:0000313" key="3">
    <source>
        <dbReference type="Proteomes" id="UP000011922"/>
    </source>
</evidence>
<comment type="caution">
    <text evidence="2">The sequence shown here is derived from an EMBL/GenBank/DDBJ whole genome shotgun (WGS) entry which is preliminary data.</text>
</comment>
<keyword evidence="1" id="KW-0812">Transmembrane</keyword>
<name>M5PUX1_DESAF</name>
<feature type="transmembrane region" description="Helical" evidence="1">
    <location>
        <begin position="63"/>
        <end position="80"/>
    </location>
</feature>